<dbReference type="Pfam" id="PF01936">
    <property type="entry name" value="NYN"/>
    <property type="match status" value="1"/>
</dbReference>
<dbReference type="Gene3D" id="3.40.50.1010">
    <property type="entry name" value="5'-nuclease"/>
    <property type="match status" value="1"/>
</dbReference>
<evidence type="ECO:0000313" key="2">
    <source>
        <dbReference type="EMBL" id="PIP68878.1"/>
    </source>
</evidence>
<dbReference type="EMBL" id="PCTI01000039">
    <property type="protein sequence ID" value="PIP68878.1"/>
    <property type="molecule type" value="Genomic_DNA"/>
</dbReference>
<proteinExistence type="predicted"/>
<dbReference type="InterPro" id="IPR047140">
    <property type="entry name" value="LabA"/>
</dbReference>
<sequence>MSNFMKKEIEKIVYAFIDASNLWQAQKVKGKMFDFEKLKYFLKEKFNTSEIQIFYYTAYPKEGTREQNQDGKHKFFTYLKKGLGFVVRKKELKRIVEHSDLGDSIQEKGNMDVEMTIDAIHFCKKYDVAVLFTGDSDFLALVNYLRNGSKKVFIFSSKNNVSQELRTGGDGYFDVLNIEEDVWGRDLKYKEDKS</sequence>
<comment type="caution">
    <text evidence="2">The sequence shown here is derived from an EMBL/GenBank/DDBJ whole genome shotgun (WGS) entry which is preliminary data.</text>
</comment>
<protein>
    <recommendedName>
        <fullName evidence="1">NYN domain-containing protein</fullName>
    </recommendedName>
</protein>
<gene>
    <name evidence="2" type="ORF">COW91_02450</name>
</gene>
<dbReference type="PANTHER" id="PTHR35458:SF2">
    <property type="entry name" value="SLR0755 PROTEIN"/>
    <property type="match status" value="1"/>
</dbReference>
<dbReference type="PANTHER" id="PTHR35458">
    <property type="entry name" value="SLR0755 PROTEIN"/>
    <property type="match status" value="1"/>
</dbReference>
<dbReference type="GO" id="GO:0004540">
    <property type="term" value="F:RNA nuclease activity"/>
    <property type="evidence" value="ECO:0007669"/>
    <property type="project" value="InterPro"/>
</dbReference>
<organism evidence="2 3">
    <name type="scientific">Candidatus Nomurabacteria bacterium CG22_combo_CG10-13_8_21_14_all_32_8</name>
    <dbReference type="NCBI Taxonomy" id="1974732"/>
    <lineage>
        <taxon>Bacteria</taxon>
        <taxon>Candidatus Nomuraibacteriota</taxon>
    </lineage>
</organism>
<evidence type="ECO:0000259" key="1">
    <source>
        <dbReference type="Pfam" id="PF01936"/>
    </source>
</evidence>
<name>A0A2H0CHN5_9BACT</name>
<dbReference type="Proteomes" id="UP000229176">
    <property type="component" value="Unassembled WGS sequence"/>
</dbReference>
<accession>A0A2H0CHN5</accession>
<dbReference type="InterPro" id="IPR021139">
    <property type="entry name" value="NYN"/>
</dbReference>
<evidence type="ECO:0000313" key="3">
    <source>
        <dbReference type="Proteomes" id="UP000229176"/>
    </source>
</evidence>
<dbReference type="AlphaFoldDB" id="A0A2H0CHN5"/>
<dbReference type="CDD" id="cd10911">
    <property type="entry name" value="PIN_LabA"/>
    <property type="match status" value="1"/>
</dbReference>
<reference evidence="2 3" key="1">
    <citation type="submission" date="2017-09" db="EMBL/GenBank/DDBJ databases">
        <title>Depth-based differentiation of microbial function through sediment-hosted aquifers and enrichment of novel symbionts in the deep terrestrial subsurface.</title>
        <authorList>
            <person name="Probst A.J."/>
            <person name="Ladd B."/>
            <person name="Jarett J.K."/>
            <person name="Geller-Mcgrath D.E."/>
            <person name="Sieber C.M."/>
            <person name="Emerson J.B."/>
            <person name="Anantharaman K."/>
            <person name="Thomas B.C."/>
            <person name="Malmstrom R."/>
            <person name="Stieglmeier M."/>
            <person name="Klingl A."/>
            <person name="Woyke T."/>
            <person name="Ryan C.M."/>
            <person name="Banfield J.F."/>
        </authorList>
    </citation>
    <scope>NUCLEOTIDE SEQUENCE [LARGE SCALE GENOMIC DNA]</scope>
    <source>
        <strain evidence="2">CG22_combo_CG10-13_8_21_14_all_32_8</strain>
    </source>
</reference>
<feature type="domain" description="NYN" evidence="1">
    <location>
        <begin position="16"/>
        <end position="173"/>
    </location>
</feature>